<evidence type="ECO:0000256" key="1">
    <source>
        <dbReference type="SAM" id="Phobius"/>
    </source>
</evidence>
<gene>
    <name evidence="2" type="ORF">GALL_471300</name>
</gene>
<organism evidence="2">
    <name type="scientific">mine drainage metagenome</name>
    <dbReference type="NCBI Taxonomy" id="410659"/>
    <lineage>
        <taxon>unclassified sequences</taxon>
        <taxon>metagenomes</taxon>
        <taxon>ecological metagenomes</taxon>
    </lineage>
</organism>
<comment type="caution">
    <text evidence="2">The sequence shown here is derived from an EMBL/GenBank/DDBJ whole genome shotgun (WGS) entry which is preliminary data.</text>
</comment>
<dbReference type="EMBL" id="MLJW01003810">
    <property type="protein sequence ID" value="OIQ71257.1"/>
    <property type="molecule type" value="Genomic_DNA"/>
</dbReference>
<dbReference type="AlphaFoldDB" id="A0A1J5PI29"/>
<feature type="transmembrane region" description="Helical" evidence="1">
    <location>
        <begin position="57"/>
        <end position="81"/>
    </location>
</feature>
<protein>
    <submittedName>
        <fullName evidence="2">Uncharacterized protein</fullName>
    </submittedName>
</protein>
<proteinExistence type="predicted"/>
<keyword evidence="1" id="KW-0812">Transmembrane</keyword>
<keyword evidence="1" id="KW-0472">Membrane</keyword>
<sequence length="124" mass="11977">MAAYSSLGMVKLSRTSFAFFNLTKGGGSTSGAGLTTTGLTTAGLTTAGLVGFLTTGFGLVVTASFLTAGFLLAAGMTFLAAGLAGRGLTSAGVLPDSEGAGADVLTESSVTGVTLTVLVTMGLP</sequence>
<evidence type="ECO:0000313" key="2">
    <source>
        <dbReference type="EMBL" id="OIQ71257.1"/>
    </source>
</evidence>
<accession>A0A1J5PI29</accession>
<keyword evidence="1" id="KW-1133">Transmembrane helix</keyword>
<reference evidence="2" key="1">
    <citation type="submission" date="2016-10" db="EMBL/GenBank/DDBJ databases">
        <title>Sequence of Gallionella enrichment culture.</title>
        <authorList>
            <person name="Poehlein A."/>
            <person name="Muehling M."/>
            <person name="Daniel R."/>
        </authorList>
    </citation>
    <scope>NUCLEOTIDE SEQUENCE</scope>
</reference>
<name>A0A1J5PI29_9ZZZZ</name>